<protein>
    <submittedName>
        <fullName evidence="1">Uncharacterized protein</fullName>
    </submittedName>
</protein>
<accession>A0A7R9U9E4</accession>
<dbReference type="AlphaFoldDB" id="A0A7R9U9E4"/>
<proteinExistence type="predicted"/>
<name>A0A7R9U9E4_9STRA</name>
<dbReference type="EMBL" id="HBEA01011086">
    <property type="protein sequence ID" value="CAD8258969.1"/>
    <property type="molecule type" value="Transcribed_RNA"/>
</dbReference>
<gene>
    <name evidence="1" type="ORF">PPYR1160_LOCUS8470</name>
</gene>
<organism evidence="1">
    <name type="scientific">Pinguiococcus pyrenoidosus</name>
    <dbReference type="NCBI Taxonomy" id="172671"/>
    <lineage>
        <taxon>Eukaryota</taxon>
        <taxon>Sar</taxon>
        <taxon>Stramenopiles</taxon>
        <taxon>Ochrophyta</taxon>
        <taxon>Pinguiophyceae</taxon>
        <taxon>Pinguiochrysidales</taxon>
        <taxon>Pinguiochrysidaceae</taxon>
        <taxon>Pinguiococcus</taxon>
    </lineage>
</organism>
<sequence length="115" mass="12902">MLNAALKSIFPADDALLKPGASEIIQVLLAQDGLGRAALDELIDRMRRSDMRSATASHVKLLRSEALRPYLERVPLFPPRLHFCGPGAAGKTLLRHQLLRQTRKAKDLKRKEFYA</sequence>
<reference evidence="1" key="1">
    <citation type="submission" date="2021-01" db="EMBL/GenBank/DDBJ databases">
        <authorList>
            <person name="Corre E."/>
            <person name="Pelletier E."/>
            <person name="Niang G."/>
            <person name="Scheremetjew M."/>
            <person name="Finn R."/>
            <person name="Kale V."/>
            <person name="Holt S."/>
            <person name="Cochrane G."/>
            <person name="Meng A."/>
            <person name="Brown T."/>
            <person name="Cohen L."/>
        </authorList>
    </citation>
    <scope>NUCLEOTIDE SEQUENCE</scope>
    <source>
        <strain evidence="1">CCMP2078</strain>
    </source>
</reference>
<evidence type="ECO:0000313" key="1">
    <source>
        <dbReference type="EMBL" id="CAD8258969.1"/>
    </source>
</evidence>